<gene>
    <name evidence="2" type="ORF">Firmicute1046_0170</name>
</gene>
<protein>
    <recommendedName>
        <fullName evidence="3">CBM-cenC domain-containing protein</fullName>
    </recommendedName>
</protein>
<dbReference type="Gene3D" id="2.60.120.260">
    <property type="entry name" value="Galactose-binding domain-like"/>
    <property type="match status" value="2"/>
</dbReference>
<evidence type="ECO:0000256" key="1">
    <source>
        <dbReference type="SAM" id="SignalP"/>
    </source>
</evidence>
<organism evidence="2">
    <name type="scientific">uncultured Bacillota bacterium</name>
    <dbReference type="NCBI Taxonomy" id="344338"/>
    <lineage>
        <taxon>Bacteria</taxon>
        <taxon>Bacillati</taxon>
        <taxon>Bacillota</taxon>
        <taxon>environmental samples</taxon>
    </lineage>
</organism>
<name>A0A650ENP1_9FIRM</name>
<dbReference type="SUPFAM" id="SSF49785">
    <property type="entry name" value="Galactose-binding domain-like"/>
    <property type="match status" value="2"/>
</dbReference>
<reference evidence="2" key="1">
    <citation type="journal article" date="2020" name="J. ISSAAS">
        <title>Lactobacilli and other gastrointestinal microbiota of Peromyscus leucopus, reservoir host for agents of Lyme disease and other zoonoses in North America.</title>
        <authorList>
            <person name="Milovic A."/>
            <person name="Bassam K."/>
            <person name="Shao H."/>
            <person name="Chatzistamou I."/>
            <person name="Tufts D.M."/>
            <person name="Diuk-Wasser M."/>
            <person name="Barbour A.G."/>
        </authorList>
    </citation>
    <scope>NUCLEOTIDE SEQUENCE</scope>
    <source>
        <strain evidence="2">LL40</strain>
    </source>
</reference>
<keyword evidence="1" id="KW-0732">Signal</keyword>
<sequence>MRRFVVSVLKRLMIGLTGLSVLLASFGMGMSVAFAADITYKNEFAPDVFTWRTDSGFGDATNESGGGRNGSAAKRFKSAQYGNRQADLNWDFQEFTGTTWVQLWVKAETAGQRISIQFLDETGARVGNEQKTTLTADWQKLSYQYENFSTVKRIRFGDAGTDGGINVLIDSVIISNVDPDTTEPGEEQPSDVVRYDEDFDTHRLFYEWKSGGASAADTDGYSGNGKMITFQGGGTQFVYVELPSDWSAKADSGTMWISARIKATDYEDSRINLQFRNGSGGLITEAKPTITKEWSVYSMRFDANTNDIKTAASLRFANMGNKQGSIIVDDIIICNVDPETLTTDPPDVPEPEPEPEETALVNDFDPDLFSWSNGGMNAAYTSEGGLYETGGMTISYNSNNQWGFAAAQLGNSWDLSGFTEEKWLSMWVRSESSSTALTEPLKLGIQFRCGDAALGEVKTQATASDGKWYKVIAEIPFDITAADTIRFTNQMGTASGVFVIDDFTITNLRPQEKPPIVPGTSAEEKPVVYINDFDSDENKFTQKAPGGLTLSVGDGGYSGKGAFIGYQGKNQYTFVSQSINASWDMSKFKGNTWIKAWLKAEPTENAVNLEDAVLEIALRNAEDNAGIASGRFTIPADGQWRELYFKVSGSLADVAVIRFSNPMQSSSDVTICIDDFTITNQNPQGAAKPEVRVDSVILTQSGATLTALSDALSGTVTFTVSVSNTQQKEAEVVAIVALYDKRGLPVKILTQQKTVSAQEVIDILVPVEEKPNWKAVVYVWDGWQNIRPVDITYTPKEF</sequence>
<dbReference type="InterPro" id="IPR008979">
    <property type="entry name" value="Galactose-bd-like_sf"/>
</dbReference>
<feature type="chain" id="PRO_5024819806" description="CBM-cenC domain-containing protein" evidence="1">
    <location>
        <begin position="36"/>
        <end position="798"/>
    </location>
</feature>
<dbReference type="AlphaFoldDB" id="A0A650ENP1"/>
<dbReference type="Gene3D" id="2.60.120.430">
    <property type="entry name" value="Galactose-binding lectin"/>
    <property type="match status" value="1"/>
</dbReference>
<feature type="signal peptide" evidence="1">
    <location>
        <begin position="1"/>
        <end position="35"/>
    </location>
</feature>
<dbReference type="EMBL" id="MN577573">
    <property type="protein sequence ID" value="QGT50941.1"/>
    <property type="molecule type" value="Genomic_DNA"/>
</dbReference>
<evidence type="ECO:0008006" key="3">
    <source>
        <dbReference type="Google" id="ProtNLM"/>
    </source>
</evidence>
<evidence type="ECO:0000313" key="2">
    <source>
        <dbReference type="EMBL" id="QGT50941.1"/>
    </source>
</evidence>
<proteinExistence type="predicted"/>
<accession>A0A650ENP1</accession>